<comment type="caution">
    <text evidence="1">The sequence shown here is derived from an EMBL/GenBank/DDBJ whole genome shotgun (WGS) entry which is preliminary data.</text>
</comment>
<dbReference type="AlphaFoldDB" id="A0A2W7S803"/>
<dbReference type="OrthoDB" id="9791944at2"/>
<protein>
    <submittedName>
        <fullName evidence="1">Methyltransferase family protein</fullName>
    </submittedName>
</protein>
<gene>
    <name evidence="1" type="ORF">LY56_00898</name>
</gene>
<dbReference type="GO" id="GO:0008168">
    <property type="term" value="F:methyltransferase activity"/>
    <property type="evidence" value="ECO:0007669"/>
    <property type="project" value="UniProtKB-KW"/>
</dbReference>
<dbReference type="STRING" id="121821.GCA_001870675_02952"/>
<dbReference type="Proteomes" id="UP000249364">
    <property type="component" value="Unassembled WGS sequence"/>
</dbReference>
<accession>A0A2W7S803</accession>
<keyword evidence="2" id="KW-1185">Reference proteome</keyword>
<keyword evidence="1" id="KW-0489">Methyltransferase</keyword>
<dbReference type="SUPFAM" id="SSF53335">
    <property type="entry name" value="S-adenosyl-L-methionine-dependent methyltransferases"/>
    <property type="match status" value="1"/>
</dbReference>
<evidence type="ECO:0000313" key="2">
    <source>
        <dbReference type="Proteomes" id="UP000249364"/>
    </source>
</evidence>
<organism evidence="1 2">
    <name type="scientific">Roseinatronobacter thiooxidans</name>
    <dbReference type="NCBI Taxonomy" id="121821"/>
    <lineage>
        <taxon>Bacteria</taxon>
        <taxon>Pseudomonadati</taxon>
        <taxon>Pseudomonadota</taxon>
        <taxon>Alphaproteobacteria</taxon>
        <taxon>Rhodobacterales</taxon>
        <taxon>Paracoccaceae</taxon>
        <taxon>Roseinatronobacter</taxon>
    </lineage>
</organism>
<sequence length="216" mass="24464">MPPANLPCPVCLALQTRALARIEGRDYRACTVCDARYLDPAHYPTRAAEHAEYRLHDNNVDDPRYRRFLAKLTTPLLARLPFGAVGLDYGCGPGPALAAMLRAAGHQMALYDPLFAPDRAALAQSYDFITCTEVAEHFHAPVSEFARLRAMIRPGGWLAIMTCFQTDDTQFANWHYRRDITHVVFYREATLRYLAQSWGWHCDVPCKDVALLQRPL</sequence>
<evidence type="ECO:0000313" key="1">
    <source>
        <dbReference type="EMBL" id="PZX46692.1"/>
    </source>
</evidence>
<name>A0A2W7S803_9RHOB</name>
<reference evidence="1 2" key="1">
    <citation type="submission" date="2018-06" db="EMBL/GenBank/DDBJ databases">
        <title>Genomic Encyclopedia of Archaeal and Bacterial Type Strains, Phase II (KMG-II): from individual species to whole genera.</title>
        <authorList>
            <person name="Goeker M."/>
        </authorList>
    </citation>
    <scope>NUCLEOTIDE SEQUENCE [LARGE SCALE GENOMIC DNA]</scope>
    <source>
        <strain evidence="1 2">DSM 13087</strain>
    </source>
</reference>
<dbReference type="Pfam" id="PF13489">
    <property type="entry name" value="Methyltransf_23"/>
    <property type="match status" value="1"/>
</dbReference>
<dbReference type="EMBL" id="QKZQ01000003">
    <property type="protein sequence ID" value="PZX46692.1"/>
    <property type="molecule type" value="Genomic_DNA"/>
</dbReference>
<dbReference type="Gene3D" id="3.40.50.150">
    <property type="entry name" value="Vaccinia Virus protein VP39"/>
    <property type="match status" value="1"/>
</dbReference>
<proteinExistence type="predicted"/>
<dbReference type="GO" id="GO:0032259">
    <property type="term" value="P:methylation"/>
    <property type="evidence" value="ECO:0007669"/>
    <property type="project" value="UniProtKB-KW"/>
</dbReference>
<dbReference type="RefSeq" id="WP_084386464.1">
    <property type="nucleotide sequence ID" value="NZ_MEHT01000045.1"/>
</dbReference>
<dbReference type="InterPro" id="IPR029063">
    <property type="entry name" value="SAM-dependent_MTases_sf"/>
</dbReference>
<keyword evidence="1" id="KW-0808">Transferase</keyword>